<dbReference type="InterPro" id="IPR021312">
    <property type="entry name" value="DUF2889"/>
</dbReference>
<dbReference type="STRING" id="632772.ROP_71570"/>
<accession>C1B5Z3</accession>
<dbReference type="HOGENOM" id="CLU_049719_0_0_11"/>
<dbReference type="OrthoDB" id="7530149at2"/>
<organism evidence="1 2">
    <name type="scientific">Rhodococcus opacus (strain B4)</name>
    <dbReference type="NCBI Taxonomy" id="632772"/>
    <lineage>
        <taxon>Bacteria</taxon>
        <taxon>Bacillati</taxon>
        <taxon>Actinomycetota</taxon>
        <taxon>Actinomycetes</taxon>
        <taxon>Mycobacteriales</taxon>
        <taxon>Nocardiaceae</taxon>
        <taxon>Rhodococcus</taxon>
    </lineage>
</organism>
<dbReference type="AlphaFoldDB" id="C1B5Z3"/>
<evidence type="ECO:0000313" key="1">
    <source>
        <dbReference type="EMBL" id="BAH55404.1"/>
    </source>
</evidence>
<name>C1B5Z3_RHOOB</name>
<gene>
    <name evidence="1" type="ordered locus">ROP_71570</name>
</gene>
<evidence type="ECO:0008006" key="3">
    <source>
        <dbReference type="Google" id="ProtNLM"/>
    </source>
</evidence>
<reference evidence="1 2" key="1">
    <citation type="submission" date="2009-03" db="EMBL/GenBank/DDBJ databases">
        <title>Comparison of the complete genome sequences of Rhodococcus erythropolis PR4 and Rhodococcus opacus B4.</title>
        <authorList>
            <person name="Takarada H."/>
            <person name="Sekine M."/>
            <person name="Hosoyama A."/>
            <person name="Yamada R."/>
            <person name="Fujisawa T."/>
            <person name="Omata S."/>
            <person name="Shimizu A."/>
            <person name="Tsukatani N."/>
            <person name="Tanikawa S."/>
            <person name="Fujita N."/>
            <person name="Harayama S."/>
        </authorList>
    </citation>
    <scope>NUCLEOTIDE SEQUENCE [LARGE SCALE GENOMIC DNA]</scope>
    <source>
        <strain evidence="1 2">B4</strain>
    </source>
</reference>
<dbReference type="Pfam" id="PF11136">
    <property type="entry name" value="DUF2889"/>
    <property type="match status" value="1"/>
</dbReference>
<dbReference type="KEGG" id="rop:ROP_71570"/>
<dbReference type="EMBL" id="AP011115">
    <property type="protein sequence ID" value="BAH55404.1"/>
    <property type="molecule type" value="Genomic_DNA"/>
</dbReference>
<evidence type="ECO:0000313" key="2">
    <source>
        <dbReference type="Proteomes" id="UP000002212"/>
    </source>
</evidence>
<sequence>MDIERPRGHSDLLQLRGAGVDVVTDMAGEWSRTGGGAVDVDVDLGRGRIVTDIADGAAAADLTRLIGLSAASGFRKAAKGCLAPHHQGSVVARLLDDVPVATVISGYALTRELSAEQQLRLGGRGALARADYCAGFAAGGTMMTGVARDGAPPLVIGPQAPDLVRVGAGWHPMSELRPGSMRRIRRIDVSVVDDAELSVDAMFRDTYVNAAGIETVVHEYGTDVLVDSRTLTVQRLTVTPRVLPWPECPGAVAGAQRLVGRKVTEIERLVGSDFHGVGSCTHLNDLLRSLGDVSPLAVLLPGPDNSSAHV</sequence>
<protein>
    <recommendedName>
        <fullName evidence="3">DUF2889 domain-containing protein</fullName>
    </recommendedName>
</protein>
<dbReference type="Proteomes" id="UP000002212">
    <property type="component" value="Chromosome"/>
</dbReference>
<dbReference type="PATRIC" id="fig|632772.20.peg.7469"/>
<proteinExistence type="predicted"/>